<dbReference type="GO" id="GO:0016554">
    <property type="term" value="P:cytidine to uridine editing"/>
    <property type="evidence" value="ECO:0007669"/>
    <property type="project" value="InterPro"/>
</dbReference>
<dbReference type="InterPro" id="IPR054059">
    <property type="entry name" value="MORF/ORRM1/DAG-like_MORF"/>
</dbReference>
<evidence type="ECO:0000313" key="4">
    <source>
        <dbReference type="Proteomes" id="UP001237642"/>
    </source>
</evidence>
<protein>
    <recommendedName>
        <fullName evidence="2">MORF/ORRM1/DAG-like MORF domain-containing protein</fullName>
    </recommendedName>
</protein>
<evidence type="ECO:0000313" key="3">
    <source>
        <dbReference type="EMBL" id="KAK1394753.1"/>
    </source>
</evidence>
<proteinExistence type="predicted"/>
<dbReference type="PANTHER" id="PTHR31346:SF4">
    <property type="entry name" value="MULTIPLE ORGANELLAR RNA EDITING FACTOR 8, CHLOROPLASTIC_MITOCHONDRIAL"/>
    <property type="match status" value="1"/>
</dbReference>
<evidence type="ECO:0000256" key="1">
    <source>
        <dbReference type="ARBA" id="ARBA00022946"/>
    </source>
</evidence>
<dbReference type="GO" id="GO:0080156">
    <property type="term" value="P:mitochondrial mRNA modification"/>
    <property type="evidence" value="ECO:0007669"/>
    <property type="project" value="TreeGrafter"/>
</dbReference>
<reference evidence="3" key="1">
    <citation type="submission" date="2023-02" db="EMBL/GenBank/DDBJ databases">
        <title>Genome of toxic invasive species Heracleum sosnowskyi carries increased number of genes despite the absence of recent whole-genome duplications.</title>
        <authorList>
            <person name="Schelkunov M."/>
            <person name="Shtratnikova V."/>
            <person name="Makarenko M."/>
            <person name="Klepikova A."/>
            <person name="Omelchenko D."/>
            <person name="Novikova G."/>
            <person name="Obukhova E."/>
            <person name="Bogdanov V."/>
            <person name="Penin A."/>
            <person name="Logacheva M."/>
        </authorList>
    </citation>
    <scope>NUCLEOTIDE SEQUENCE</scope>
    <source>
        <strain evidence="3">Hsosn_3</strain>
        <tissue evidence="3">Leaf</tissue>
    </source>
</reference>
<organism evidence="3 4">
    <name type="scientific">Heracleum sosnowskyi</name>
    <dbReference type="NCBI Taxonomy" id="360622"/>
    <lineage>
        <taxon>Eukaryota</taxon>
        <taxon>Viridiplantae</taxon>
        <taxon>Streptophyta</taxon>
        <taxon>Embryophyta</taxon>
        <taxon>Tracheophyta</taxon>
        <taxon>Spermatophyta</taxon>
        <taxon>Magnoliopsida</taxon>
        <taxon>eudicotyledons</taxon>
        <taxon>Gunneridae</taxon>
        <taxon>Pentapetalae</taxon>
        <taxon>asterids</taxon>
        <taxon>campanulids</taxon>
        <taxon>Apiales</taxon>
        <taxon>Apiaceae</taxon>
        <taxon>Apioideae</taxon>
        <taxon>apioid superclade</taxon>
        <taxon>Tordylieae</taxon>
        <taxon>Tordyliinae</taxon>
        <taxon>Heracleum</taxon>
    </lineage>
</organism>
<comment type="caution">
    <text evidence="3">The sequence shown here is derived from an EMBL/GenBank/DDBJ whole genome shotgun (WGS) entry which is preliminary data.</text>
</comment>
<reference evidence="3" key="2">
    <citation type="submission" date="2023-05" db="EMBL/GenBank/DDBJ databases">
        <authorList>
            <person name="Schelkunov M.I."/>
        </authorList>
    </citation>
    <scope>NUCLEOTIDE SEQUENCE</scope>
    <source>
        <strain evidence="3">Hsosn_3</strain>
        <tissue evidence="3">Leaf</tissue>
    </source>
</reference>
<evidence type="ECO:0000259" key="2">
    <source>
        <dbReference type="Pfam" id="PF21864"/>
    </source>
</evidence>
<dbReference type="Pfam" id="PF21864">
    <property type="entry name" value="MORF_dom"/>
    <property type="match status" value="1"/>
</dbReference>
<feature type="domain" description="MORF/ORRM1/DAG-like MORF" evidence="2">
    <location>
        <begin position="88"/>
        <end position="175"/>
    </location>
</feature>
<dbReference type="AlphaFoldDB" id="A0AAD8J1A4"/>
<keyword evidence="1" id="KW-0809">Transit peptide</keyword>
<dbReference type="PANTHER" id="PTHR31346">
    <property type="entry name" value="MULTIPLE ORGANELLAR RNA EDITING FACTOR 2, CHLOROPLASTIC-RELATED-RELATED"/>
    <property type="match status" value="1"/>
</dbReference>
<name>A0AAD8J1A4_9APIA</name>
<dbReference type="GO" id="GO:0005739">
    <property type="term" value="C:mitochondrion"/>
    <property type="evidence" value="ECO:0007669"/>
    <property type="project" value="TreeGrafter"/>
</dbReference>
<gene>
    <name evidence="3" type="ORF">POM88_013809</name>
</gene>
<dbReference type="Proteomes" id="UP001237642">
    <property type="component" value="Unassembled WGS sequence"/>
</dbReference>
<dbReference type="InterPro" id="IPR039206">
    <property type="entry name" value="MORF/ORRM1/DAG-like"/>
</dbReference>
<dbReference type="EMBL" id="JAUIZM010000003">
    <property type="protein sequence ID" value="KAK1394753.1"/>
    <property type="molecule type" value="Genomic_DNA"/>
</dbReference>
<sequence>MNLYSSIKPPCLLPCSSIFNNTSIYLSSSLSTYKPPPFSSSSSCYVSHFLRPISAKTNDPVDVDFDDDFDVDFDVNVNVDIDRGCDLNHWLIVMDHPETNITRDELIANYIKTLATVVGSEKEARMQIYSVSTRYYYAFGALISETMSYEVAGLKNVRWVLPDSYSDVNTKDYGVMNRMVVVKQGVMQYAR</sequence>
<accession>A0AAD8J1A4</accession>
<keyword evidence="4" id="KW-1185">Reference proteome</keyword>